<comment type="caution">
    <text evidence="2">The sequence shown here is derived from an EMBL/GenBank/DDBJ whole genome shotgun (WGS) entry which is preliminary data.</text>
</comment>
<proteinExistence type="predicted"/>
<dbReference type="AlphaFoldDB" id="A0A432G546"/>
<protein>
    <submittedName>
        <fullName evidence="2">Uncharacterized protein</fullName>
    </submittedName>
</protein>
<evidence type="ECO:0000256" key="1">
    <source>
        <dbReference type="SAM" id="Phobius"/>
    </source>
</evidence>
<dbReference type="Proteomes" id="UP000286732">
    <property type="component" value="Unassembled WGS sequence"/>
</dbReference>
<name>A0A432G546_9DELT</name>
<keyword evidence="1" id="KW-1133">Transmembrane helix</keyword>
<keyword evidence="1" id="KW-0812">Transmembrane</keyword>
<evidence type="ECO:0000313" key="2">
    <source>
        <dbReference type="EMBL" id="RTZ78813.1"/>
    </source>
</evidence>
<keyword evidence="1" id="KW-0472">Membrane</keyword>
<feature type="transmembrane region" description="Helical" evidence="1">
    <location>
        <begin position="34"/>
        <end position="59"/>
    </location>
</feature>
<evidence type="ECO:0000313" key="3">
    <source>
        <dbReference type="Proteomes" id="UP000286732"/>
    </source>
</evidence>
<dbReference type="EMBL" id="QNZM01000264">
    <property type="protein sequence ID" value="RTZ78813.1"/>
    <property type="molecule type" value="Genomic_DNA"/>
</dbReference>
<accession>A0A432G546</accession>
<organism evidence="2 3">
    <name type="scientific">SAR324 cluster bacterium</name>
    <dbReference type="NCBI Taxonomy" id="2024889"/>
    <lineage>
        <taxon>Bacteria</taxon>
        <taxon>Deltaproteobacteria</taxon>
        <taxon>SAR324 cluster</taxon>
    </lineage>
</organism>
<sequence length="60" mass="6624">MPPKINPMKVSSRTIRPASEKRLNSLMANSEARFLSSGSIAVFGVLLFITFVIAQIIFIN</sequence>
<reference evidence="2 3" key="1">
    <citation type="submission" date="2018-06" db="EMBL/GenBank/DDBJ databases">
        <title>Combined omics and stable isotope probing to characterize newly discovered Mariana Back-Arc vent microbial communities.</title>
        <authorList>
            <person name="Trembath-Reichert E."/>
            <person name="Huber J.A."/>
        </authorList>
    </citation>
    <scope>NUCLEOTIDE SEQUENCE [LARGE SCALE GENOMIC DNA]</scope>
    <source>
        <strain evidence="2">MAG 63_2</strain>
    </source>
</reference>
<gene>
    <name evidence="2" type="ORF">DSY98_06775</name>
</gene>